<dbReference type="AlphaFoldDB" id="A0A448XBC9"/>
<proteinExistence type="predicted"/>
<organism evidence="1 2">
    <name type="scientific">Protopolystoma xenopodis</name>
    <dbReference type="NCBI Taxonomy" id="117903"/>
    <lineage>
        <taxon>Eukaryota</taxon>
        <taxon>Metazoa</taxon>
        <taxon>Spiralia</taxon>
        <taxon>Lophotrochozoa</taxon>
        <taxon>Platyhelminthes</taxon>
        <taxon>Monogenea</taxon>
        <taxon>Polyopisthocotylea</taxon>
        <taxon>Polystomatidea</taxon>
        <taxon>Polystomatidae</taxon>
        <taxon>Protopolystoma</taxon>
    </lineage>
</organism>
<reference evidence="1" key="1">
    <citation type="submission" date="2018-11" db="EMBL/GenBank/DDBJ databases">
        <authorList>
            <consortium name="Pathogen Informatics"/>
        </authorList>
    </citation>
    <scope>NUCLEOTIDE SEQUENCE</scope>
</reference>
<protein>
    <submittedName>
        <fullName evidence="1">Uncharacterized protein</fullName>
    </submittedName>
</protein>
<accession>A0A448XBC9</accession>
<keyword evidence="2" id="KW-1185">Reference proteome</keyword>
<name>A0A448XBC9_9PLAT</name>
<evidence type="ECO:0000313" key="2">
    <source>
        <dbReference type="Proteomes" id="UP000784294"/>
    </source>
</evidence>
<dbReference type="Proteomes" id="UP000784294">
    <property type="component" value="Unassembled WGS sequence"/>
</dbReference>
<comment type="caution">
    <text evidence="1">The sequence shown here is derived from an EMBL/GenBank/DDBJ whole genome shotgun (WGS) entry which is preliminary data.</text>
</comment>
<evidence type="ECO:0000313" key="1">
    <source>
        <dbReference type="EMBL" id="VEL32874.1"/>
    </source>
</evidence>
<dbReference type="EMBL" id="CAAALY010244794">
    <property type="protein sequence ID" value="VEL32874.1"/>
    <property type="molecule type" value="Genomic_DNA"/>
</dbReference>
<gene>
    <name evidence="1" type="ORF">PXEA_LOCUS26314</name>
</gene>
<sequence length="77" mass="8335">MNGNSRGCKVTLGAQKGKAHYQSGLLQGRQLALVATDIVDVHQIFQTNQSRLLRAVTRTMLGCQSDAQSEEGTSAWC</sequence>